<feature type="domain" description="ABC transporter" evidence="4">
    <location>
        <begin position="1"/>
        <end position="153"/>
    </location>
</feature>
<dbReference type="InterPro" id="IPR027417">
    <property type="entry name" value="P-loop_NTPase"/>
</dbReference>
<dbReference type="InterPro" id="IPR017871">
    <property type="entry name" value="ABC_transporter-like_CS"/>
</dbReference>
<comment type="caution">
    <text evidence="5">The sequence shown here is derived from an EMBL/GenBank/DDBJ whole genome shotgun (WGS) entry which is preliminary data.</text>
</comment>
<protein>
    <recommendedName>
        <fullName evidence="4">ABC transporter domain-containing protein</fullName>
    </recommendedName>
</protein>
<evidence type="ECO:0000313" key="5">
    <source>
        <dbReference type="EMBL" id="GAJ24090.1"/>
    </source>
</evidence>
<reference evidence="5" key="1">
    <citation type="journal article" date="2014" name="Front. Microbiol.">
        <title>High frequency of phylogenetically diverse reductive dehalogenase-homologous genes in deep subseafloor sedimentary metagenomes.</title>
        <authorList>
            <person name="Kawai M."/>
            <person name="Futagami T."/>
            <person name="Toyoda A."/>
            <person name="Takaki Y."/>
            <person name="Nishi S."/>
            <person name="Hori S."/>
            <person name="Arai W."/>
            <person name="Tsubouchi T."/>
            <person name="Morono Y."/>
            <person name="Uchiyama I."/>
            <person name="Ito T."/>
            <person name="Fujiyama A."/>
            <person name="Inagaki F."/>
            <person name="Takami H."/>
        </authorList>
    </citation>
    <scope>NUCLEOTIDE SEQUENCE</scope>
    <source>
        <strain evidence="5">Expedition CK06-06</strain>
    </source>
</reference>
<dbReference type="PANTHER" id="PTHR43875:SF15">
    <property type="entry name" value="TREHALOSE IMPORT ATP-BINDING PROTEIN SUGC"/>
    <property type="match status" value="1"/>
</dbReference>
<dbReference type="PANTHER" id="PTHR43875">
    <property type="entry name" value="MALTODEXTRIN IMPORT ATP-BINDING PROTEIN MSMX"/>
    <property type="match status" value="1"/>
</dbReference>
<dbReference type="GO" id="GO:0005524">
    <property type="term" value="F:ATP binding"/>
    <property type="evidence" value="ECO:0007669"/>
    <property type="project" value="InterPro"/>
</dbReference>
<organism evidence="5">
    <name type="scientific">marine sediment metagenome</name>
    <dbReference type="NCBI Taxonomy" id="412755"/>
    <lineage>
        <taxon>unclassified sequences</taxon>
        <taxon>metagenomes</taxon>
        <taxon>ecological metagenomes</taxon>
    </lineage>
</organism>
<dbReference type="PROSITE" id="PS50893">
    <property type="entry name" value="ABC_TRANSPORTER_2"/>
    <property type="match status" value="1"/>
</dbReference>
<dbReference type="Gene3D" id="2.40.50.100">
    <property type="match status" value="1"/>
</dbReference>
<sequence>QSYAVWPHMNLLDNVSYPLKIRKIPKKERYAKATQVLEMVELVGMGQRYPHQLSGGEQQRVALARALIVDPYVMLLDEPLSNLDAKLREQMRFEIKEIQKKTKVTIIYVTHDQAEAMAMSDEIIVMNKGEIQQIGKPEEIYEKPLNKFVANFIGLTNFIPCRISQDRKYLIVKDGKGSKIEYAVSEKHKEEVILCVRL</sequence>
<name>X1W2Q0_9ZZZZ</name>
<evidence type="ECO:0000259" key="4">
    <source>
        <dbReference type="PROSITE" id="PS50893"/>
    </source>
</evidence>
<keyword evidence="2" id="KW-1278">Translocase</keyword>
<proteinExistence type="predicted"/>
<dbReference type="EMBL" id="BARW01037334">
    <property type="protein sequence ID" value="GAJ24090.1"/>
    <property type="molecule type" value="Genomic_DNA"/>
</dbReference>
<evidence type="ECO:0000256" key="3">
    <source>
        <dbReference type="ARBA" id="ARBA00023136"/>
    </source>
</evidence>
<dbReference type="Gene3D" id="3.40.50.300">
    <property type="entry name" value="P-loop containing nucleotide triphosphate hydrolases"/>
    <property type="match status" value="1"/>
</dbReference>
<dbReference type="GO" id="GO:0055052">
    <property type="term" value="C:ATP-binding cassette (ABC) transporter complex, substrate-binding subunit-containing"/>
    <property type="evidence" value="ECO:0007669"/>
    <property type="project" value="TreeGrafter"/>
</dbReference>
<evidence type="ECO:0000256" key="2">
    <source>
        <dbReference type="ARBA" id="ARBA00022967"/>
    </source>
</evidence>
<dbReference type="InterPro" id="IPR047641">
    <property type="entry name" value="ABC_transpr_MalK/UgpC-like"/>
</dbReference>
<feature type="non-terminal residue" evidence="5">
    <location>
        <position position="1"/>
    </location>
</feature>
<gene>
    <name evidence="5" type="ORF">S12H4_57668</name>
</gene>
<dbReference type="Pfam" id="PF00005">
    <property type="entry name" value="ABC_tran"/>
    <property type="match status" value="1"/>
</dbReference>
<accession>X1W2Q0</accession>
<keyword evidence="1" id="KW-1003">Cell membrane</keyword>
<dbReference type="SUPFAM" id="SSF52540">
    <property type="entry name" value="P-loop containing nucleoside triphosphate hydrolases"/>
    <property type="match status" value="1"/>
</dbReference>
<dbReference type="AlphaFoldDB" id="X1W2Q0"/>
<feature type="non-terminal residue" evidence="5">
    <location>
        <position position="198"/>
    </location>
</feature>
<keyword evidence="3" id="KW-0472">Membrane</keyword>
<dbReference type="GO" id="GO:0016887">
    <property type="term" value="F:ATP hydrolysis activity"/>
    <property type="evidence" value="ECO:0007669"/>
    <property type="project" value="InterPro"/>
</dbReference>
<dbReference type="PROSITE" id="PS00211">
    <property type="entry name" value="ABC_TRANSPORTER_1"/>
    <property type="match status" value="1"/>
</dbReference>
<evidence type="ECO:0000256" key="1">
    <source>
        <dbReference type="ARBA" id="ARBA00022475"/>
    </source>
</evidence>
<dbReference type="InterPro" id="IPR003439">
    <property type="entry name" value="ABC_transporter-like_ATP-bd"/>
</dbReference>